<dbReference type="Proteomes" id="UP000176786">
    <property type="component" value="Unassembled WGS sequence"/>
</dbReference>
<dbReference type="STRING" id="1817832.A3J48_03660"/>
<dbReference type="InterPro" id="IPR011059">
    <property type="entry name" value="Metal-dep_hydrolase_composite"/>
</dbReference>
<dbReference type="PANTHER" id="PTHR11647">
    <property type="entry name" value="HYDRANTOINASE/DIHYDROPYRIMIDINASE FAMILY MEMBER"/>
    <property type="match status" value="1"/>
</dbReference>
<sequence>MFDILIKNGIIFDGTGKGSGVRTDIGIKGDTITAIRDLPGSGAHELIDANGFYVAPGFVDIQNHSDSHGMILNHTGLDSLVAQGVTTVVIGQCGASLAPLPDSSSIKSLQKWGLIEGLNADWQTYGEFVKRLSSSVFGANVASFVGHATLRRHFTGDISRTLNQVEIRQLANLLRDSLKEGAFGISFGFQYGHEIKTAPEEVFALMAVTKEYNRIFSAHMRSQDADFVNALQEVLEYGGSFNVKTKISHFKVEGKENLKFLSQGINMIESAYQKGTQVCFDVYPYTTTWRSLYTYLPNWAYEGGFKPMLERIKNKEQSKRMLVQLSERRDKLGMLLVTTSPRVNNFIGKTVAEISRSQSRTPEEAILAILSANRGQAIVFDHDVDPSEVTVLMKHPFSFIGSDGIGYPFKKIQMEELPHPRCFGAFPRFLRMLRQDNVPDNSLPLMSWAEGIAKISGRPASFIGLKNRGLLRKEFKADVVVFDPALVSDAATYANPFQPPIGLKYVINNGKISVYDGQITGVHGGRLLTT</sequence>
<reference evidence="2 3" key="1">
    <citation type="journal article" date="2016" name="Nat. Commun.">
        <title>Thousands of microbial genomes shed light on interconnected biogeochemical processes in an aquifer system.</title>
        <authorList>
            <person name="Anantharaman K."/>
            <person name="Brown C.T."/>
            <person name="Hug L.A."/>
            <person name="Sharon I."/>
            <person name="Castelle C.J."/>
            <person name="Probst A.J."/>
            <person name="Thomas B.C."/>
            <person name="Singh A."/>
            <person name="Wilkins M.J."/>
            <person name="Karaoz U."/>
            <person name="Brodie E.L."/>
            <person name="Williams K.H."/>
            <person name="Hubbard S.S."/>
            <person name="Banfield J.F."/>
        </authorList>
    </citation>
    <scope>NUCLEOTIDE SEQUENCE [LARGE SCALE GENOMIC DNA]</scope>
</reference>
<protein>
    <recommendedName>
        <fullName evidence="1">Amidohydrolase 3 domain-containing protein</fullName>
    </recommendedName>
</protein>
<gene>
    <name evidence="2" type="ORF">A3J48_03660</name>
</gene>
<dbReference type="InterPro" id="IPR023100">
    <property type="entry name" value="D-aminoacylase_insert_dom_sf"/>
</dbReference>
<dbReference type="Gene3D" id="3.20.20.140">
    <property type="entry name" value="Metal-dependent hydrolases"/>
    <property type="match status" value="1"/>
</dbReference>
<dbReference type="SUPFAM" id="SSF51556">
    <property type="entry name" value="Metallo-dependent hydrolases"/>
    <property type="match status" value="1"/>
</dbReference>
<evidence type="ECO:0000313" key="3">
    <source>
        <dbReference type="Proteomes" id="UP000176786"/>
    </source>
</evidence>
<dbReference type="Gene3D" id="3.30.1490.130">
    <property type="entry name" value="D-aminoacylase. Domain 3"/>
    <property type="match status" value="1"/>
</dbReference>
<evidence type="ECO:0000259" key="1">
    <source>
        <dbReference type="Pfam" id="PF07969"/>
    </source>
</evidence>
<proteinExistence type="predicted"/>
<dbReference type="GO" id="GO:0005829">
    <property type="term" value="C:cytosol"/>
    <property type="evidence" value="ECO:0007669"/>
    <property type="project" value="TreeGrafter"/>
</dbReference>
<dbReference type="Pfam" id="PF07969">
    <property type="entry name" value="Amidohydro_3"/>
    <property type="match status" value="1"/>
</dbReference>
<dbReference type="PANTHER" id="PTHR11647:SF1">
    <property type="entry name" value="COLLAPSIN RESPONSE MEDIATOR PROTEIN"/>
    <property type="match status" value="1"/>
</dbReference>
<dbReference type="Gene3D" id="2.30.40.10">
    <property type="entry name" value="Urease, subunit C, domain 1"/>
    <property type="match status" value="1"/>
</dbReference>
<dbReference type="GO" id="GO:0016811">
    <property type="term" value="F:hydrolase activity, acting on carbon-nitrogen (but not peptide) bonds, in linear amides"/>
    <property type="evidence" value="ECO:0007669"/>
    <property type="project" value="InterPro"/>
</dbReference>
<comment type="caution">
    <text evidence="2">The sequence shown here is derived from an EMBL/GenBank/DDBJ whole genome shotgun (WGS) entry which is preliminary data.</text>
</comment>
<dbReference type="EMBL" id="MFES01000038">
    <property type="protein sequence ID" value="OGE84651.1"/>
    <property type="molecule type" value="Genomic_DNA"/>
</dbReference>
<dbReference type="SUPFAM" id="SSF51338">
    <property type="entry name" value="Composite domain of metallo-dependent hydrolases"/>
    <property type="match status" value="1"/>
</dbReference>
<organism evidence="2 3">
    <name type="scientific">Candidatus Doudnabacteria bacterium RIFCSPHIGHO2_02_FULL_46_11</name>
    <dbReference type="NCBI Taxonomy" id="1817832"/>
    <lineage>
        <taxon>Bacteria</taxon>
        <taxon>Candidatus Doudnaibacteriota</taxon>
    </lineage>
</organism>
<dbReference type="GO" id="GO:0016812">
    <property type="term" value="F:hydrolase activity, acting on carbon-nitrogen (but not peptide) bonds, in cyclic amides"/>
    <property type="evidence" value="ECO:0007669"/>
    <property type="project" value="TreeGrafter"/>
</dbReference>
<evidence type="ECO:0000313" key="2">
    <source>
        <dbReference type="EMBL" id="OGE84651.1"/>
    </source>
</evidence>
<dbReference type="InterPro" id="IPR013108">
    <property type="entry name" value="Amidohydro_3"/>
</dbReference>
<name>A0A1F5P427_9BACT</name>
<feature type="domain" description="Amidohydrolase 3" evidence="1">
    <location>
        <begin position="170"/>
        <end position="513"/>
    </location>
</feature>
<dbReference type="AlphaFoldDB" id="A0A1F5P427"/>
<accession>A0A1F5P427</accession>
<dbReference type="InterPro" id="IPR050378">
    <property type="entry name" value="Metallo-dep_Hydrolases_sf"/>
</dbReference>
<dbReference type="InterPro" id="IPR032466">
    <property type="entry name" value="Metal_Hydrolase"/>
</dbReference>